<dbReference type="AlphaFoldDB" id="A0A1E5LFJ6"/>
<dbReference type="OrthoDB" id="2352542at2"/>
<dbReference type="RefSeq" id="WP_069717284.1">
    <property type="nucleotide sequence ID" value="NZ_MJEH01000022.1"/>
</dbReference>
<evidence type="ECO:0000313" key="3">
    <source>
        <dbReference type="Proteomes" id="UP000095209"/>
    </source>
</evidence>
<organism evidence="2 3">
    <name type="scientific">Bacillus solimangrovi</name>
    <dbReference type="NCBI Taxonomy" id="1305675"/>
    <lineage>
        <taxon>Bacteria</taxon>
        <taxon>Bacillati</taxon>
        <taxon>Bacillota</taxon>
        <taxon>Bacilli</taxon>
        <taxon>Bacillales</taxon>
        <taxon>Bacillaceae</taxon>
        <taxon>Bacillus</taxon>
    </lineage>
</organism>
<comment type="caution">
    <text evidence="2">The sequence shown here is derived from an EMBL/GenBank/DDBJ whole genome shotgun (WGS) entry which is preliminary data.</text>
</comment>
<proteinExistence type="predicted"/>
<evidence type="ECO:0000259" key="1">
    <source>
        <dbReference type="Pfam" id="PF16107"/>
    </source>
</evidence>
<reference evidence="2 3" key="1">
    <citation type="submission" date="2016-08" db="EMBL/GenBank/DDBJ databases">
        <title>Genome of Bacillus solimangrovi GH2-4.</title>
        <authorList>
            <person name="Lim S."/>
            <person name="Kim B.-C."/>
        </authorList>
    </citation>
    <scope>NUCLEOTIDE SEQUENCE [LARGE SCALE GENOMIC DNA]</scope>
    <source>
        <strain evidence="2 3">GH2-4</strain>
    </source>
</reference>
<keyword evidence="3" id="KW-1185">Reference proteome</keyword>
<feature type="domain" description="DUF4825" evidence="1">
    <location>
        <begin position="28"/>
        <end position="117"/>
    </location>
</feature>
<sequence>MKKLFFIPLLVLLILNGCKSNVENEDIFQYKDTYVGSGGTVGNIILRLPNPSGENTNGLELKTTEKPYGIIINYINSDTTDEINKNYEEIALYNASFLFALVKNVDWVTFNFVEQEYTVTRQELQNWYGKDLREFSDENELSQFIQKYLEDENKAKQFLN</sequence>
<name>A0A1E5LFJ6_9BACI</name>
<dbReference type="InterPro" id="IPR032250">
    <property type="entry name" value="DUF4825"/>
</dbReference>
<dbReference type="Proteomes" id="UP000095209">
    <property type="component" value="Unassembled WGS sequence"/>
</dbReference>
<gene>
    <name evidence="2" type="ORF">BFG57_02275</name>
</gene>
<dbReference type="Pfam" id="PF16107">
    <property type="entry name" value="DUF4825"/>
    <property type="match status" value="1"/>
</dbReference>
<evidence type="ECO:0000313" key="2">
    <source>
        <dbReference type="EMBL" id="OEH92842.1"/>
    </source>
</evidence>
<accession>A0A1E5LFJ6</accession>
<protein>
    <recommendedName>
        <fullName evidence="1">DUF4825 domain-containing protein</fullName>
    </recommendedName>
</protein>
<dbReference type="EMBL" id="MJEH01000022">
    <property type="protein sequence ID" value="OEH92842.1"/>
    <property type="molecule type" value="Genomic_DNA"/>
</dbReference>
<dbReference type="STRING" id="1305675.BFG57_02275"/>